<evidence type="ECO:0000256" key="3">
    <source>
        <dbReference type="ARBA" id="ARBA00022448"/>
    </source>
</evidence>
<dbReference type="InterPro" id="IPR048319">
    <property type="entry name" value="Vps52_CC"/>
</dbReference>
<comment type="subcellular location">
    <subcellularLocation>
        <location evidence="1">Golgi apparatus</location>
        <location evidence="1">trans-Golgi network</location>
    </subcellularLocation>
</comment>
<feature type="domain" description="Vps52 C-terminal" evidence="8">
    <location>
        <begin position="258"/>
        <end position="543"/>
    </location>
</feature>
<dbReference type="InterPro" id="IPR007258">
    <property type="entry name" value="Vps52"/>
</dbReference>
<keyword evidence="4" id="KW-0653">Protein transport</keyword>
<accession>A0A6B2KZ63</accession>
<dbReference type="GO" id="GO:0032456">
    <property type="term" value="P:endocytic recycling"/>
    <property type="evidence" value="ECO:0007669"/>
    <property type="project" value="TreeGrafter"/>
</dbReference>
<evidence type="ECO:0000256" key="2">
    <source>
        <dbReference type="ARBA" id="ARBA00008180"/>
    </source>
</evidence>
<organism evidence="9">
    <name type="scientific">Arcella intermedia</name>
    <dbReference type="NCBI Taxonomy" id="1963864"/>
    <lineage>
        <taxon>Eukaryota</taxon>
        <taxon>Amoebozoa</taxon>
        <taxon>Tubulinea</taxon>
        <taxon>Elardia</taxon>
        <taxon>Arcellinida</taxon>
        <taxon>Sphaerothecina</taxon>
        <taxon>Arcellidae</taxon>
        <taxon>Arcella</taxon>
    </lineage>
</organism>
<evidence type="ECO:0000256" key="5">
    <source>
        <dbReference type="ARBA" id="ARBA00023034"/>
    </source>
</evidence>
<dbReference type="InterPro" id="IPR048361">
    <property type="entry name" value="Vps52_C"/>
</dbReference>
<name>A0A6B2KZ63_9EUKA</name>
<dbReference type="PANTHER" id="PTHR14190">
    <property type="entry name" value="SUPPRESSOR OF ACTIN MUTATIONS 2/VACUOLAR PROTEIN SORTING 52"/>
    <property type="match status" value="1"/>
</dbReference>
<feature type="coiled-coil region" evidence="6">
    <location>
        <begin position="69"/>
        <end position="103"/>
    </location>
</feature>
<dbReference type="PANTHER" id="PTHR14190:SF7">
    <property type="entry name" value="VACUOLAR PROTEIN SORTING-ASSOCIATED PROTEIN 52 HOMOLOG"/>
    <property type="match status" value="1"/>
</dbReference>
<dbReference type="AlphaFoldDB" id="A0A6B2KZ63"/>
<evidence type="ECO:0000313" key="9">
    <source>
        <dbReference type="EMBL" id="NDV30044.1"/>
    </source>
</evidence>
<dbReference type="GO" id="GO:0042147">
    <property type="term" value="P:retrograde transport, endosome to Golgi"/>
    <property type="evidence" value="ECO:0007669"/>
    <property type="project" value="TreeGrafter"/>
</dbReference>
<dbReference type="Pfam" id="PF04129">
    <property type="entry name" value="Vps52_CC"/>
    <property type="match status" value="1"/>
</dbReference>
<keyword evidence="5" id="KW-0333">Golgi apparatus</keyword>
<evidence type="ECO:0000259" key="7">
    <source>
        <dbReference type="Pfam" id="PF04129"/>
    </source>
</evidence>
<dbReference type="GO" id="GO:0006896">
    <property type="term" value="P:Golgi to vacuole transport"/>
    <property type="evidence" value="ECO:0007669"/>
    <property type="project" value="TreeGrafter"/>
</dbReference>
<feature type="domain" description="Vps52 coiled-coil" evidence="7">
    <location>
        <begin position="63"/>
        <end position="220"/>
    </location>
</feature>
<evidence type="ECO:0000256" key="1">
    <source>
        <dbReference type="ARBA" id="ARBA00004601"/>
    </source>
</evidence>
<dbReference type="Pfam" id="PF20655">
    <property type="entry name" value="Vps52_C"/>
    <property type="match status" value="1"/>
</dbReference>
<evidence type="ECO:0000256" key="6">
    <source>
        <dbReference type="SAM" id="Coils"/>
    </source>
</evidence>
<reference evidence="9" key="1">
    <citation type="journal article" date="2020" name="J. Eukaryot. Microbiol.">
        <title>De novo Sequencing, Assembly and Annotation of the Transcriptome for the Free-Living Testate Amoeba Arcella intermedia.</title>
        <authorList>
            <person name="Ribeiro G.M."/>
            <person name="Porfirio-Sousa A.L."/>
            <person name="Maurer-Alcala X.X."/>
            <person name="Katz L.A."/>
            <person name="Lahr D.J.G."/>
        </authorList>
    </citation>
    <scope>NUCLEOTIDE SEQUENCE</scope>
</reference>
<keyword evidence="3" id="KW-0813">Transport</keyword>
<dbReference type="GO" id="GO:0015031">
    <property type="term" value="P:protein transport"/>
    <property type="evidence" value="ECO:0007669"/>
    <property type="project" value="UniProtKB-KW"/>
</dbReference>
<sequence>MDEFDLPKLDSREISKLLQDERVKMALKEGVDLKEHAKNIANQLEHNKSKILRDYQSDFPKFSTLFSSLDECESILDTMEQMLKNFEEQLSTSTNQIIKMQGESKEYTLKLENRKKMEKNLNQFLNDMYFPKNLIEVIRSGRINKQYVQYLIYFDQKLDFMESQDRDVVCVKEQTEAIANLKEIAAASVFRWLARKISFPKKDQKTLASLKAKHLSLKKYGLLFKFLKKRDTTKAKAIIEEYIKLSSGLTLTYTQRSIALVDGLKTSSVSKSHLLGQSQTGSALSGLFGPKSPKTENVHVYSLQSRPDALSFSQPIQIPQGQKQKLTYEYLFRSILDLFYEMAADEYLFTRDFFYYDLSDRVLQKSIDLITDNLQRYISSSHDCIGILIIMCCMLHFKNELNTLGCHNLDNFMSQLTKSLETRFNLLITMHVDSFKALNSAGWGTLDCRTPHYVTRRYSQFLSSLLTLKMNESLKVVNLNASLQALRNGIISLLERMGNSLTGEERMIFLINNYALIQSLSSEQDNNEDVEFLQAELNKEADKYCESQLQKYFPLLVDFYNAYIEVDNSGHMNIKVPKSQQIVQEVLESFSSTVESQLKVIDENMFKNFPTFILGKTIYTKLTQKLHDKYAAIGEIITKHFRFFRDAAYYVPSYKVKEFIPTNEEEE</sequence>
<keyword evidence="6" id="KW-0175">Coiled coil</keyword>
<proteinExistence type="inferred from homology"/>
<evidence type="ECO:0000259" key="8">
    <source>
        <dbReference type="Pfam" id="PF20655"/>
    </source>
</evidence>
<protein>
    <submittedName>
        <fullName evidence="9">Uncharacterized protein</fullName>
    </submittedName>
</protein>
<dbReference type="GO" id="GO:0019905">
    <property type="term" value="F:syntaxin binding"/>
    <property type="evidence" value="ECO:0007669"/>
    <property type="project" value="TreeGrafter"/>
</dbReference>
<evidence type="ECO:0000256" key="4">
    <source>
        <dbReference type="ARBA" id="ARBA00022927"/>
    </source>
</evidence>
<dbReference type="GO" id="GO:0005829">
    <property type="term" value="C:cytosol"/>
    <property type="evidence" value="ECO:0007669"/>
    <property type="project" value="GOC"/>
</dbReference>
<dbReference type="GO" id="GO:0000938">
    <property type="term" value="C:GARP complex"/>
    <property type="evidence" value="ECO:0007669"/>
    <property type="project" value="TreeGrafter"/>
</dbReference>
<dbReference type="EMBL" id="GIBP01001075">
    <property type="protein sequence ID" value="NDV30044.1"/>
    <property type="molecule type" value="Transcribed_RNA"/>
</dbReference>
<comment type="similarity">
    <text evidence="2">Belongs to the VPS52 family.</text>
</comment>